<reference evidence="2 3" key="1">
    <citation type="submission" date="2023-11" db="EMBL/GenBank/DDBJ databases">
        <title>Analysis of the Genomes of Mucilaginibacter gossypii cycad 4 and M. sabulilitoris SNA2: microbes with the potential for plant growth promotion.</title>
        <authorList>
            <person name="Hirsch A.M."/>
            <person name="Humm E."/>
            <person name="Rubbi M."/>
            <person name="Del Vecchio G."/>
            <person name="Ha S.M."/>
            <person name="Pellegrini M."/>
            <person name="Gunsalus R.P."/>
        </authorList>
    </citation>
    <scope>NUCLEOTIDE SEQUENCE [LARGE SCALE GENOMIC DNA]</scope>
    <source>
        <strain evidence="2 3">SNA2</strain>
    </source>
</reference>
<evidence type="ECO:0000313" key="3">
    <source>
        <dbReference type="Proteomes" id="UP001324380"/>
    </source>
</evidence>
<dbReference type="EMBL" id="CP139558">
    <property type="protein sequence ID" value="WPU96969.1"/>
    <property type="molecule type" value="Genomic_DNA"/>
</dbReference>
<dbReference type="Gene3D" id="2.170.150.40">
    <property type="entry name" value="Domain of unknown function (DUF427)"/>
    <property type="match status" value="1"/>
</dbReference>
<dbReference type="PANTHER" id="PTHR34310">
    <property type="entry name" value="DUF427 DOMAIN PROTEIN (AFU_ORTHOLOGUE AFUA_3G02220)"/>
    <property type="match status" value="1"/>
</dbReference>
<accession>A0ABZ0TVL7</accession>
<feature type="domain" description="DUF427" evidence="1">
    <location>
        <begin position="1"/>
        <end position="87"/>
    </location>
</feature>
<organism evidence="2 3">
    <name type="scientific">Mucilaginibacter sabulilitoris</name>
    <dbReference type="NCBI Taxonomy" id="1173583"/>
    <lineage>
        <taxon>Bacteria</taxon>
        <taxon>Pseudomonadati</taxon>
        <taxon>Bacteroidota</taxon>
        <taxon>Sphingobacteriia</taxon>
        <taxon>Sphingobacteriales</taxon>
        <taxon>Sphingobacteriaceae</taxon>
        <taxon>Mucilaginibacter</taxon>
    </lineage>
</organism>
<dbReference type="PANTHER" id="PTHR34310:SF5">
    <property type="entry name" value="DUF427 DOMAIN PROTEIN (AFU_ORTHOLOGUE AFUA_3G02220)"/>
    <property type="match status" value="1"/>
</dbReference>
<dbReference type="InterPro" id="IPR007361">
    <property type="entry name" value="DUF427"/>
</dbReference>
<evidence type="ECO:0000313" key="2">
    <source>
        <dbReference type="EMBL" id="WPU96969.1"/>
    </source>
</evidence>
<dbReference type="Pfam" id="PF04248">
    <property type="entry name" value="NTP_transf_9"/>
    <property type="match status" value="1"/>
</dbReference>
<name>A0ABZ0TVL7_9SPHI</name>
<evidence type="ECO:0000259" key="1">
    <source>
        <dbReference type="Pfam" id="PF04248"/>
    </source>
</evidence>
<protein>
    <submittedName>
        <fullName evidence="2">DUF427 domain-containing protein</fullName>
    </submittedName>
</protein>
<sequence length="94" mass="10636">MKAIWNNKIIAQSDNTVALEGNQYFPPESIVKEYFSTTDSHTTCPLKGVASYYDINVDGNENMAAAWYYPNPKSGYQQIGNYVAFWKGVKVEKD</sequence>
<keyword evidence="3" id="KW-1185">Reference proteome</keyword>
<gene>
    <name evidence="2" type="ORF">SNE25_15720</name>
</gene>
<dbReference type="RefSeq" id="WP_321566055.1">
    <property type="nucleotide sequence ID" value="NZ_CP139558.1"/>
</dbReference>
<dbReference type="Proteomes" id="UP001324380">
    <property type="component" value="Chromosome"/>
</dbReference>
<proteinExistence type="predicted"/>
<dbReference type="InterPro" id="IPR038694">
    <property type="entry name" value="DUF427_sf"/>
</dbReference>